<feature type="transmembrane region" description="Helical" evidence="1">
    <location>
        <begin position="6"/>
        <end position="23"/>
    </location>
</feature>
<keyword evidence="1" id="KW-1133">Transmembrane helix</keyword>
<evidence type="ECO:0000313" key="2">
    <source>
        <dbReference type="EMBL" id="MCG7939318.1"/>
    </source>
</evidence>
<name>A0A9E4N0L4_9GAMM</name>
<keyword evidence="1" id="KW-0472">Membrane</keyword>
<dbReference type="InterPro" id="IPR049708">
    <property type="entry name" value="PP0621-like"/>
</dbReference>
<accession>A0A9E4N0L4</accession>
<organism evidence="2 3">
    <name type="scientific">Candidatus Thiodiazotropha lotti</name>
    <dbReference type="NCBI Taxonomy" id="2792787"/>
    <lineage>
        <taxon>Bacteria</taxon>
        <taxon>Pseudomonadati</taxon>
        <taxon>Pseudomonadota</taxon>
        <taxon>Gammaproteobacteria</taxon>
        <taxon>Chromatiales</taxon>
        <taxon>Sedimenticolaceae</taxon>
        <taxon>Candidatus Thiodiazotropha</taxon>
    </lineage>
</organism>
<gene>
    <name evidence="2" type="ORF">JAZ04_10755</name>
</gene>
<evidence type="ECO:0000256" key="1">
    <source>
        <dbReference type="SAM" id="Phobius"/>
    </source>
</evidence>
<dbReference type="Proteomes" id="UP000886687">
    <property type="component" value="Unassembled WGS sequence"/>
</dbReference>
<sequence>MGLKTILFGLAIWGIYLIIRHLVRQRSIDQAASREVKSVESVECAHCGLHLPKTEAVEKKGVYYCSKEHRIAAESGKPTDHE</sequence>
<dbReference type="EMBL" id="JAEPDI010000005">
    <property type="protein sequence ID" value="MCG7939318.1"/>
    <property type="molecule type" value="Genomic_DNA"/>
</dbReference>
<evidence type="ECO:0000313" key="3">
    <source>
        <dbReference type="Proteomes" id="UP000886687"/>
    </source>
</evidence>
<comment type="caution">
    <text evidence="2">The sequence shown here is derived from an EMBL/GenBank/DDBJ whole genome shotgun (WGS) entry which is preliminary data.</text>
</comment>
<reference evidence="2" key="1">
    <citation type="journal article" date="2021" name="Proc. Natl. Acad. Sci. U.S.A.">
        <title>Global biogeography of chemosynthetic symbionts reveals both localized and globally distributed symbiont groups. .</title>
        <authorList>
            <person name="Osvatic J.T."/>
            <person name="Wilkins L.G.E."/>
            <person name="Leibrecht L."/>
            <person name="Leray M."/>
            <person name="Zauner S."/>
            <person name="Polzin J."/>
            <person name="Camacho Y."/>
            <person name="Gros O."/>
            <person name="van Gils J.A."/>
            <person name="Eisen J.A."/>
            <person name="Petersen J.M."/>
            <person name="Yuen B."/>
        </authorList>
    </citation>
    <scope>NUCLEOTIDE SEQUENCE</scope>
    <source>
        <strain evidence="2">MAGL173</strain>
    </source>
</reference>
<protein>
    <submittedName>
        <fullName evidence="2">Uncharacterized protein</fullName>
    </submittedName>
</protein>
<dbReference type="NCBIfam" id="NF041023">
    <property type="entry name" value="PP0621_fam"/>
    <property type="match status" value="1"/>
</dbReference>
<dbReference type="AlphaFoldDB" id="A0A9E4N0L4"/>
<proteinExistence type="predicted"/>
<keyword evidence="1" id="KW-0812">Transmembrane</keyword>